<dbReference type="EMBL" id="CP050854">
    <property type="protein sequence ID" value="QTF08715.1"/>
    <property type="molecule type" value="Genomic_DNA"/>
</dbReference>
<dbReference type="NCBIfam" id="NF011314">
    <property type="entry name" value="PRK14725.1"/>
    <property type="match status" value="1"/>
</dbReference>
<dbReference type="SUPFAM" id="SSF50800">
    <property type="entry name" value="PK beta-barrel domain-like"/>
    <property type="match status" value="1"/>
</dbReference>
<comment type="pathway">
    <text evidence="1">Carbohydrate degradation; glycolysis; pyruvate from D-glyceraldehyde 3-phosphate: step 5/5.</text>
</comment>
<reference evidence="13 14" key="1">
    <citation type="submission" date="2020-03" db="EMBL/GenBank/DDBJ databases">
        <authorList>
            <person name="Bakhshi Ganjeh M."/>
        </authorList>
    </citation>
    <scope>NUCLEOTIDE SEQUENCE [LARGE SCALE GENOMIC DNA]</scope>
    <source>
        <strain evidence="14">Iran 50</strain>
    </source>
</reference>
<keyword evidence="9" id="KW-0460">Magnesium</keyword>
<dbReference type="Pfam" id="PF00224">
    <property type="entry name" value="PK"/>
    <property type="match status" value="2"/>
</dbReference>
<feature type="domain" description="Pyruvate kinase barrel" evidence="12">
    <location>
        <begin position="137"/>
        <end position="222"/>
    </location>
</feature>
<dbReference type="InterPro" id="IPR040442">
    <property type="entry name" value="Pyrv_kinase-like_dom_sf"/>
</dbReference>
<dbReference type="Proteomes" id="UP000671960">
    <property type="component" value="Chromosome"/>
</dbReference>
<keyword evidence="6" id="KW-0547">Nucleotide-binding</keyword>
<dbReference type="InterPro" id="IPR015793">
    <property type="entry name" value="Pyrv_Knase_brl"/>
</dbReference>
<comment type="similarity">
    <text evidence="2">Belongs to the pyruvate kinase family.</text>
</comment>
<sequence length="639" mass="70022">METPNQPGDCIKVTTLLHVLESLRDDMLAGVHSGRPILDELDDSYRESACNLLAYLALRRHDIRNLQTQLTELGLSSLGRSEGHILSSVGAVIALLRMMSGTSAKSIEPPQGLNLSSNRALLAEHADALFGPEPIGRRARIMVTLSSEAADNYPLVRDLLAAHMDSARINSAHDGPDEWLRMIEHVRRAQRELGKHCQVMMDLAGPKMRTGRIQPETAAVKVRPVRDGLGKVLRPARIWLTALERPEPAPAAADAVIPVADDWLRKLRRGLSVSFRDTRNARRRLALVETGGESGCWAELHKTAYLISGLVLNLHDGNEVVQTTIGDIPPLEGKIPLRQGDLLQLTADAENGRPASYDSAGNLLSPAHIGCSLPKVLDQIHAGESVWFDDGKIGGVVESVEKSRLNVRITQAPGPTALKSDKGINFPLSNLHLDPLGPDDLKVLAFAIEHADLVAMSFVNRPEDVAVLLNELARRRADDIGVVLKIETRCGFENLPALLLEGMRKRRFGVMIARGDLAVEGGFERMAELQEEILCLCEASHVPVIWATQVLENLAKKGSPSRAEITDAASGVRTECVMLNKGLHVREAVRMLNDLLARMQENLHKHSQLMRSLKVARQPDIAGVLKRSKNCIANPQRTI</sequence>
<dbReference type="Gene3D" id="3.20.20.60">
    <property type="entry name" value="Phosphoenolpyruvate-binding domains"/>
    <property type="match status" value="2"/>
</dbReference>
<evidence type="ECO:0000256" key="8">
    <source>
        <dbReference type="ARBA" id="ARBA00022840"/>
    </source>
</evidence>
<evidence type="ECO:0000313" key="13">
    <source>
        <dbReference type="EMBL" id="QTF08715.1"/>
    </source>
</evidence>
<evidence type="ECO:0000256" key="4">
    <source>
        <dbReference type="ARBA" id="ARBA00022679"/>
    </source>
</evidence>
<keyword evidence="10" id="KW-0324">Glycolysis</keyword>
<accession>A0ABX7UTM0</accession>
<proteinExistence type="inferred from homology"/>
<evidence type="ECO:0000256" key="6">
    <source>
        <dbReference type="ARBA" id="ARBA00022741"/>
    </source>
</evidence>
<evidence type="ECO:0000256" key="9">
    <source>
        <dbReference type="ARBA" id="ARBA00022842"/>
    </source>
</evidence>
<dbReference type="InterPro" id="IPR001697">
    <property type="entry name" value="Pyr_Knase"/>
</dbReference>
<keyword evidence="11 13" id="KW-0670">Pyruvate</keyword>
<feature type="domain" description="Pyruvate kinase barrel" evidence="12">
    <location>
        <begin position="366"/>
        <end position="580"/>
    </location>
</feature>
<name>A0ABX7UTM0_9GAMM</name>
<keyword evidence="4" id="KW-0808">Transferase</keyword>
<keyword evidence="8" id="KW-0067">ATP-binding</keyword>
<protein>
    <recommendedName>
        <fullName evidence="3">pyruvate kinase</fullName>
        <ecNumber evidence="3">2.7.1.40</ecNumber>
    </recommendedName>
</protein>
<evidence type="ECO:0000256" key="7">
    <source>
        <dbReference type="ARBA" id="ARBA00022777"/>
    </source>
</evidence>
<dbReference type="SUPFAM" id="SSF51621">
    <property type="entry name" value="Phosphoenolpyruvate/pyruvate domain"/>
    <property type="match status" value="1"/>
</dbReference>
<evidence type="ECO:0000256" key="10">
    <source>
        <dbReference type="ARBA" id="ARBA00023152"/>
    </source>
</evidence>
<dbReference type="EC" id="2.7.1.40" evidence="3"/>
<evidence type="ECO:0000313" key="14">
    <source>
        <dbReference type="Proteomes" id="UP000671960"/>
    </source>
</evidence>
<organism evidence="13 14">
    <name type="scientific">Brenneria izadpanahii</name>
    <dbReference type="NCBI Taxonomy" id="2722756"/>
    <lineage>
        <taxon>Bacteria</taxon>
        <taxon>Pseudomonadati</taxon>
        <taxon>Pseudomonadota</taxon>
        <taxon>Gammaproteobacteria</taxon>
        <taxon>Enterobacterales</taxon>
        <taxon>Pectobacteriaceae</taxon>
        <taxon>Brenneria</taxon>
    </lineage>
</organism>
<gene>
    <name evidence="13" type="ORF">HC231_12995</name>
</gene>
<evidence type="ECO:0000256" key="1">
    <source>
        <dbReference type="ARBA" id="ARBA00004997"/>
    </source>
</evidence>
<dbReference type="InterPro" id="IPR015806">
    <property type="entry name" value="Pyrv_Knase_insert_dom_sf"/>
</dbReference>
<dbReference type="GO" id="GO:0016301">
    <property type="term" value="F:kinase activity"/>
    <property type="evidence" value="ECO:0007669"/>
    <property type="project" value="UniProtKB-KW"/>
</dbReference>
<dbReference type="InterPro" id="IPR015813">
    <property type="entry name" value="Pyrv/PenolPyrv_kinase-like_dom"/>
</dbReference>
<dbReference type="Gene3D" id="2.40.33.10">
    <property type="entry name" value="PK beta-barrel domain-like"/>
    <property type="match status" value="2"/>
</dbReference>
<evidence type="ECO:0000259" key="12">
    <source>
        <dbReference type="Pfam" id="PF00224"/>
    </source>
</evidence>
<keyword evidence="5" id="KW-0479">Metal-binding</keyword>
<dbReference type="InterPro" id="IPR011037">
    <property type="entry name" value="Pyrv_Knase-like_insert_dom_sf"/>
</dbReference>
<dbReference type="RefSeq" id="WP_208227053.1">
    <property type="nucleotide sequence ID" value="NZ_CP050854.1"/>
</dbReference>
<evidence type="ECO:0000256" key="2">
    <source>
        <dbReference type="ARBA" id="ARBA00008663"/>
    </source>
</evidence>
<dbReference type="PANTHER" id="PTHR11817">
    <property type="entry name" value="PYRUVATE KINASE"/>
    <property type="match status" value="1"/>
</dbReference>
<keyword evidence="7 13" id="KW-0418">Kinase</keyword>
<evidence type="ECO:0000256" key="5">
    <source>
        <dbReference type="ARBA" id="ARBA00022723"/>
    </source>
</evidence>
<keyword evidence="14" id="KW-1185">Reference proteome</keyword>
<evidence type="ECO:0000256" key="3">
    <source>
        <dbReference type="ARBA" id="ARBA00012142"/>
    </source>
</evidence>
<evidence type="ECO:0000256" key="11">
    <source>
        <dbReference type="ARBA" id="ARBA00023317"/>
    </source>
</evidence>